<evidence type="ECO:0000259" key="1">
    <source>
        <dbReference type="Pfam" id="PF13568"/>
    </source>
</evidence>
<accession>A0A644VWJ3</accession>
<sequence>MVKKCFSLFLFLSILPALSAQGNLTDLDYKTFRLGFSLGTNYMDLDVEHTELVQDGKIYYADVANIVPGFTVGLITDFRLHRYFNFRFTPTLLLGERNLKFRTYDVATGVFEDDKVVNMFSLPIDFPVYLRYSAERYGNFKPFVQIGAGTYFDLGRDEQTDVTLNLSDYYFSAGIGCDLYFRFFKLSPELKFNFGRMNVLTPKEVTEDTSANLKYTNAISRLLSRVLVFSLNIE</sequence>
<dbReference type="InterPro" id="IPR025665">
    <property type="entry name" value="Beta-barrel_OMP_2"/>
</dbReference>
<reference evidence="2" key="1">
    <citation type="submission" date="2019-08" db="EMBL/GenBank/DDBJ databases">
        <authorList>
            <person name="Kucharzyk K."/>
            <person name="Murdoch R.W."/>
            <person name="Higgins S."/>
            <person name="Loffler F."/>
        </authorList>
    </citation>
    <scope>NUCLEOTIDE SEQUENCE</scope>
</reference>
<dbReference type="EMBL" id="VSSQ01000482">
    <property type="protein sequence ID" value="MPL95809.1"/>
    <property type="molecule type" value="Genomic_DNA"/>
</dbReference>
<evidence type="ECO:0000313" key="2">
    <source>
        <dbReference type="EMBL" id="MPL95809.1"/>
    </source>
</evidence>
<name>A0A644VWJ3_9ZZZZ</name>
<feature type="domain" description="Outer membrane protein beta-barrel" evidence="1">
    <location>
        <begin position="25"/>
        <end position="195"/>
    </location>
</feature>
<dbReference type="AlphaFoldDB" id="A0A644VWJ3"/>
<gene>
    <name evidence="2" type="ORF">SDC9_41981</name>
</gene>
<protein>
    <recommendedName>
        <fullName evidence="1">Outer membrane protein beta-barrel domain-containing protein</fullName>
    </recommendedName>
</protein>
<proteinExistence type="predicted"/>
<organism evidence="2">
    <name type="scientific">bioreactor metagenome</name>
    <dbReference type="NCBI Taxonomy" id="1076179"/>
    <lineage>
        <taxon>unclassified sequences</taxon>
        <taxon>metagenomes</taxon>
        <taxon>ecological metagenomes</taxon>
    </lineage>
</organism>
<comment type="caution">
    <text evidence="2">The sequence shown here is derived from an EMBL/GenBank/DDBJ whole genome shotgun (WGS) entry which is preliminary data.</text>
</comment>
<dbReference type="Pfam" id="PF13568">
    <property type="entry name" value="OMP_b-brl_2"/>
    <property type="match status" value="1"/>
</dbReference>